<dbReference type="RefSeq" id="XP_029119760.1">
    <property type="nucleotide sequence ID" value="XM_029263927.1"/>
</dbReference>
<dbReference type="AlphaFoldDB" id="A0A8N4ID56"/>
<sequence>MANQGAKKRKEENKKHMAMLLRVIIASNIPAFGAYKVLGLLKGILSECSKNCLMEKEVEVSPIQSQAVEAAGNKTEALC</sequence>
<proteinExistence type="predicted"/>
<dbReference type="Proteomes" id="UP000504607">
    <property type="component" value="Chromosome 4"/>
</dbReference>
<organism evidence="1 2">
    <name type="scientific">Elaeis guineensis var. tenera</name>
    <name type="common">Oil palm</name>
    <dbReference type="NCBI Taxonomy" id="51953"/>
    <lineage>
        <taxon>Eukaryota</taxon>
        <taxon>Viridiplantae</taxon>
        <taxon>Streptophyta</taxon>
        <taxon>Embryophyta</taxon>
        <taxon>Tracheophyta</taxon>
        <taxon>Spermatophyta</taxon>
        <taxon>Magnoliopsida</taxon>
        <taxon>Liliopsida</taxon>
        <taxon>Arecaceae</taxon>
        <taxon>Arecoideae</taxon>
        <taxon>Cocoseae</taxon>
        <taxon>Elaeidinae</taxon>
        <taxon>Elaeis</taxon>
    </lineage>
</organism>
<keyword evidence="1" id="KW-1185">Reference proteome</keyword>
<name>A0A8N4ID56_ELAGV</name>
<evidence type="ECO:0000313" key="2">
    <source>
        <dbReference type="RefSeq" id="XP_029119760.1"/>
    </source>
</evidence>
<evidence type="ECO:0000313" key="1">
    <source>
        <dbReference type="Proteomes" id="UP000504607"/>
    </source>
</evidence>
<accession>A0A8N4ID56</accession>
<reference evidence="2" key="1">
    <citation type="submission" date="2025-08" db="UniProtKB">
        <authorList>
            <consortium name="RefSeq"/>
        </authorList>
    </citation>
    <scope>IDENTIFICATION</scope>
</reference>
<dbReference type="GeneID" id="105042920"/>
<dbReference type="KEGG" id="egu:105042920"/>
<protein>
    <submittedName>
        <fullName evidence="2">Uncharacterized protein LOC105042920 isoform X2</fullName>
    </submittedName>
</protein>
<gene>
    <name evidence="2" type="primary">LOC105042920</name>
</gene>